<dbReference type="PIRSF" id="PIRSF026166">
    <property type="entry name" value="UCP026166"/>
    <property type="match status" value="1"/>
</dbReference>
<reference evidence="2 3" key="1">
    <citation type="submission" date="2018-08" db="EMBL/GenBank/DDBJ databases">
        <title>Henriciella mobilis sp. nov., isolated from seawater.</title>
        <authorList>
            <person name="Cheng H."/>
            <person name="Wu Y.-H."/>
            <person name="Xu X.-W."/>
            <person name="Guo L.-L."/>
        </authorList>
    </citation>
    <scope>NUCLEOTIDE SEQUENCE [LARGE SCALE GENOMIC DNA]</scope>
    <source>
        <strain evidence="2 3">JN25</strain>
    </source>
</reference>
<gene>
    <name evidence="2" type="ORF">D1223_03935</name>
</gene>
<dbReference type="GO" id="GO:0005886">
    <property type="term" value="C:plasma membrane"/>
    <property type="evidence" value="ECO:0007669"/>
    <property type="project" value="TreeGrafter"/>
</dbReference>
<dbReference type="Proteomes" id="UP000266385">
    <property type="component" value="Unassembled WGS sequence"/>
</dbReference>
<evidence type="ECO:0000313" key="3">
    <source>
        <dbReference type="Proteomes" id="UP000266385"/>
    </source>
</evidence>
<evidence type="ECO:0000313" key="2">
    <source>
        <dbReference type="EMBL" id="RIJ33004.1"/>
    </source>
</evidence>
<dbReference type="RefSeq" id="WP_119375083.1">
    <property type="nucleotide sequence ID" value="NZ_QWFX01000005.1"/>
</dbReference>
<keyword evidence="1" id="KW-0812">Transmembrane</keyword>
<dbReference type="Gene3D" id="1.20.1530.20">
    <property type="match status" value="1"/>
</dbReference>
<organism evidence="2 3">
    <name type="scientific">Henriciella mobilis</name>
    <dbReference type="NCBI Taxonomy" id="2305467"/>
    <lineage>
        <taxon>Bacteria</taxon>
        <taxon>Pseudomonadati</taxon>
        <taxon>Pseudomonadota</taxon>
        <taxon>Alphaproteobacteria</taxon>
        <taxon>Hyphomonadales</taxon>
        <taxon>Hyphomonadaceae</taxon>
        <taxon>Henriciella</taxon>
    </lineage>
</organism>
<feature type="transmembrane region" description="Helical" evidence="1">
    <location>
        <begin position="7"/>
        <end position="25"/>
    </location>
</feature>
<feature type="transmembrane region" description="Helical" evidence="1">
    <location>
        <begin position="31"/>
        <end position="48"/>
    </location>
</feature>
<feature type="transmembrane region" description="Helical" evidence="1">
    <location>
        <begin position="228"/>
        <end position="250"/>
    </location>
</feature>
<name>A0A399RRV7_9PROT</name>
<dbReference type="OrthoDB" id="9792271at2"/>
<feature type="transmembrane region" description="Helical" evidence="1">
    <location>
        <begin position="203"/>
        <end position="222"/>
    </location>
</feature>
<keyword evidence="1" id="KW-0472">Membrane</keyword>
<dbReference type="AlphaFoldDB" id="A0A399RRV7"/>
<evidence type="ECO:0000256" key="1">
    <source>
        <dbReference type="SAM" id="Phobius"/>
    </source>
</evidence>
<sequence length="325" mass="35172">MRILPDRFVMLMVLAVILALIFPQLGTADGPLKLGLVTEFGIALVFFLHGANLERQKLVTGLKNWRVHLLIQTTTFIVFPIVGLVLYFGLKAYLPDFLLLGFFFLAALPSTVSSSVAMTALARGNVPVAVFNATLSGLLGMVITPALMSIVTATGESQFSVVDAMIDITITLLLPFILGQLARPLLKSLLAKYKSFVSKIDRTVILLIVFSSFAESTAGGVWAQFSVLQFAVTISLVLVFLGLAFSYTIFASRRLSLPLDDESATVFCGSTKSLANGAPIAQILFAGNPNMGLIMLPLMLYHQLQLMACAVMAQRYARKTEALEA</sequence>
<accession>A0A399RRV7</accession>
<dbReference type="EMBL" id="QWFX01000005">
    <property type="protein sequence ID" value="RIJ33004.1"/>
    <property type="molecule type" value="Genomic_DNA"/>
</dbReference>
<dbReference type="InterPro" id="IPR016833">
    <property type="entry name" value="Put_Na-Bile_cotransptr"/>
</dbReference>
<feature type="transmembrane region" description="Helical" evidence="1">
    <location>
        <begin position="69"/>
        <end position="90"/>
    </location>
</feature>
<dbReference type="InterPro" id="IPR038770">
    <property type="entry name" value="Na+/solute_symporter_sf"/>
</dbReference>
<keyword evidence="1" id="KW-1133">Transmembrane helix</keyword>
<comment type="caution">
    <text evidence="2">The sequence shown here is derived from an EMBL/GenBank/DDBJ whole genome shotgun (WGS) entry which is preliminary data.</text>
</comment>
<feature type="transmembrane region" description="Helical" evidence="1">
    <location>
        <begin position="129"/>
        <end position="152"/>
    </location>
</feature>
<feature type="transmembrane region" description="Helical" evidence="1">
    <location>
        <begin position="102"/>
        <end position="122"/>
    </location>
</feature>
<keyword evidence="3" id="KW-1185">Reference proteome</keyword>
<dbReference type="Pfam" id="PF13593">
    <property type="entry name" value="SBF_like"/>
    <property type="match status" value="1"/>
</dbReference>
<proteinExistence type="predicted"/>
<dbReference type="PANTHER" id="PTHR18640:SF5">
    <property type="entry name" value="SODIUM_BILE ACID COTRANSPORTER 7"/>
    <property type="match status" value="1"/>
</dbReference>
<feature type="transmembrane region" description="Helical" evidence="1">
    <location>
        <begin position="164"/>
        <end position="182"/>
    </location>
</feature>
<protein>
    <submittedName>
        <fullName evidence="2">Bile acid:sodium symporter</fullName>
    </submittedName>
</protein>
<dbReference type="PANTHER" id="PTHR18640">
    <property type="entry name" value="SOLUTE CARRIER FAMILY 10 MEMBER 7"/>
    <property type="match status" value="1"/>
</dbReference>